<dbReference type="GO" id="GO:0044423">
    <property type="term" value="C:virion component"/>
    <property type="evidence" value="ECO:0007669"/>
    <property type="project" value="UniProtKB-KW"/>
</dbReference>
<evidence type="ECO:0000256" key="2">
    <source>
        <dbReference type="ARBA" id="ARBA00022580"/>
    </source>
</evidence>
<organism evidence="6">
    <name type="scientific">Fibropapilloma-associated turtle herpesvirus</name>
    <dbReference type="NCBI Taxonomy" id="256817"/>
    <lineage>
        <taxon>Viruses</taxon>
        <taxon>Duplodnaviria</taxon>
        <taxon>Heunggongvirae</taxon>
        <taxon>Peploviricota</taxon>
        <taxon>Herviviricetes</taxon>
        <taxon>Herpesvirales</taxon>
        <taxon>Orthoherpesviridae</taxon>
        <taxon>Alphaherpesvirinae</taxon>
        <taxon>Scutavirus</taxon>
        <taxon>Scutavirus chelonidalpha5</taxon>
    </lineage>
</organism>
<dbReference type="Pfam" id="PF03044">
    <property type="entry name" value="Herpes_UL16"/>
    <property type="match status" value="1"/>
</dbReference>
<keyword evidence="1" id="KW-1048">Host nucleus</keyword>
<gene>
    <name evidence="6" type="primary">UL16</name>
</gene>
<accession>Q5Y955</accession>
<evidence type="ECO:0000313" key="6">
    <source>
        <dbReference type="EMBL" id="AAU84520.1"/>
    </source>
</evidence>
<keyword evidence="4" id="KW-0426">Late protein</keyword>
<keyword evidence="3" id="KW-0946">Virion</keyword>
<protein>
    <submittedName>
        <fullName evidence="6">UL16</fullName>
    </submittedName>
</protein>
<evidence type="ECO:0000256" key="4">
    <source>
        <dbReference type="ARBA" id="ARBA00022921"/>
    </source>
</evidence>
<reference evidence="6" key="1">
    <citation type="journal article" date="2004" name="Curr. Biol.">
        <title>Tumor outbreaks in marine turtles are not due to recent herpesvirus mutations.</title>
        <authorList>
            <person name="Herbst L."/>
            <person name="Ene A."/>
            <person name="Su M."/>
            <person name="Desalle R."/>
            <person name="Lenz J."/>
        </authorList>
    </citation>
    <scope>NUCLEOTIDE SEQUENCE</scope>
    <source>
        <strain evidence="6">FL var A</strain>
    </source>
</reference>
<name>Q5Y955_9ALPH</name>
<evidence type="ECO:0000256" key="1">
    <source>
        <dbReference type="ARBA" id="ARBA00022562"/>
    </source>
</evidence>
<evidence type="ECO:0000256" key="5">
    <source>
        <dbReference type="ARBA" id="ARBA00023200"/>
    </source>
</evidence>
<proteinExistence type="predicted"/>
<keyword evidence="5" id="KW-1035">Host cytoplasm</keyword>
<dbReference type="InterPro" id="IPR004286">
    <property type="entry name" value="Herpes_UL16/UL94"/>
</dbReference>
<evidence type="ECO:0000256" key="3">
    <source>
        <dbReference type="ARBA" id="ARBA00022844"/>
    </source>
</evidence>
<dbReference type="EMBL" id="AY644454">
    <property type="protein sequence ID" value="AAU84520.1"/>
    <property type="molecule type" value="Genomic_DNA"/>
</dbReference>
<sequence length="351" mass="40266">MARREAPWERSTDLCVADALKQLSTMLNYDFCFWRRVRESEKVRVYTSLTTTSDDLARFVEVARGPNDFYVVRAFLYVTNPRATGRDRVHCCLVLNGNLEYHFTCRLKVVDPGLGELYFLTFKEAETSKCELRPDPTRERLPESTIVESTSRRYLEAAEPCLPKSEVTIEIAPGVWWCSENFCFYVLELRPDLWPFCPAFYERFFLNNVLAQAVDRRGINSQRAFPPRHVDAVNQTRLDDGESDVCFCRQPCLMQKAGFRDLEVKNDRALLAVLFDQKDVSRLNIKSCARITPSASDVFCGLDSKNRTVAPENGNWTLMRVQSFASMAAICGCYDLKAKLGLAVKISQRHR</sequence>
<keyword evidence="2" id="KW-0920">Virion tegument</keyword>
<reference evidence="6" key="2">
    <citation type="submission" date="2004-06" db="EMBL/GenBank/DDBJ databases">
        <authorList>
            <person name="Herbst L.H."/>
            <person name="Ene A.R."/>
            <person name="Su M."/>
            <person name="DeSalle R."/>
            <person name="Lenz J."/>
        </authorList>
    </citation>
    <scope>NUCLEOTIDE SEQUENCE</scope>
    <source>
        <strain evidence="6">FL var A</strain>
    </source>
</reference>